<protein>
    <submittedName>
        <fullName evidence="2">Uncharacterized protein</fullName>
    </submittedName>
</protein>
<accession>A0A5C7H5F4</accession>
<name>A0A5C7H5F4_9ROSI</name>
<comment type="caution">
    <text evidence="2">The sequence shown here is derived from an EMBL/GenBank/DDBJ whole genome shotgun (WGS) entry which is preliminary data.</text>
</comment>
<reference evidence="3" key="1">
    <citation type="journal article" date="2019" name="Gigascience">
        <title>De novo genome assembly of the endangered Acer yangbiense, a plant species with extremely small populations endemic to Yunnan Province, China.</title>
        <authorList>
            <person name="Yang J."/>
            <person name="Wariss H.M."/>
            <person name="Tao L."/>
            <person name="Zhang R."/>
            <person name="Yun Q."/>
            <person name="Hollingsworth P."/>
            <person name="Dao Z."/>
            <person name="Luo G."/>
            <person name="Guo H."/>
            <person name="Ma Y."/>
            <person name="Sun W."/>
        </authorList>
    </citation>
    <scope>NUCLEOTIDE SEQUENCE [LARGE SCALE GENOMIC DNA]</scope>
    <source>
        <strain evidence="3">cv. Malutang</strain>
    </source>
</reference>
<dbReference type="AlphaFoldDB" id="A0A5C7H5F4"/>
<keyword evidence="3" id="KW-1185">Reference proteome</keyword>
<evidence type="ECO:0000313" key="2">
    <source>
        <dbReference type="EMBL" id="TXG51486.1"/>
    </source>
</evidence>
<dbReference type="EMBL" id="VAHF01000011">
    <property type="protein sequence ID" value="TXG51486.1"/>
    <property type="molecule type" value="Genomic_DNA"/>
</dbReference>
<feature type="chain" id="PRO_5022852246" evidence="1">
    <location>
        <begin position="17"/>
        <end position="131"/>
    </location>
</feature>
<keyword evidence="1" id="KW-0732">Signal</keyword>
<feature type="signal peptide" evidence="1">
    <location>
        <begin position="1"/>
        <end position="16"/>
    </location>
</feature>
<sequence length="131" mass="14868">MCYILSFCTLLSIRSGLEVPEGKLKQAEIDLDNAKKELAAYIGPDSMMPALSQYQSVMAQHVRNPASVVYVNPLRRDGKCSKMGVDNRAQLVIHEQPLEHQHHQQQIFEDQLPAAMHDSRKIVVTYVCEEF</sequence>
<proteinExistence type="predicted"/>
<organism evidence="2 3">
    <name type="scientific">Acer yangbiense</name>
    <dbReference type="NCBI Taxonomy" id="1000413"/>
    <lineage>
        <taxon>Eukaryota</taxon>
        <taxon>Viridiplantae</taxon>
        <taxon>Streptophyta</taxon>
        <taxon>Embryophyta</taxon>
        <taxon>Tracheophyta</taxon>
        <taxon>Spermatophyta</taxon>
        <taxon>Magnoliopsida</taxon>
        <taxon>eudicotyledons</taxon>
        <taxon>Gunneridae</taxon>
        <taxon>Pentapetalae</taxon>
        <taxon>rosids</taxon>
        <taxon>malvids</taxon>
        <taxon>Sapindales</taxon>
        <taxon>Sapindaceae</taxon>
        <taxon>Hippocastanoideae</taxon>
        <taxon>Acereae</taxon>
        <taxon>Acer</taxon>
    </lineage>
</organism>
<dbReference type="Proteomes" id="UP000323000">
    <property type="component" value="Chromosome 11"/>
</dbReference>
<evidence type="ECO:0000256" key="1">
    <source>
        <dbReference type="SAM" id="SignalP"/>
    </source>
</evidence>
<evidence type="ECO:0000313" key="3">
    <source>
        <dbReference type="Proteomes" id="UP000323000"/>
    </source>
</evidence>
<gene>
    <name evidence="2" type="ORF">EZV62_024010</name>
</gene>